<proteinExistence type="predicted"/>
<evidence type="ECO:0000313" key="3">
    <source>
        <dbReference type="Proteomes" id="UP001365128"/>
    </source>
</evidence>
<dbReference type="EMBL" id="JBBPDW010000011">
    <property type="protein sequence ID" value="KAK7548193.1"/>
    <property type="molecule type" value="Genomic_DNA"/>
</dbReference>
<gene>
    <name evidence="2" type="ORF">IWX46DRAFT_580178</name>
</gene>
<evidence type="ECO:0000256" key="1">
    <source>
        <dbReference type="SAM" id="MobiDB-lite"/>
    </source>
</evidence>
<feature type="compositionally biased region" description="Low complexity" evidence="1">
    <location>
        <begin position="77"/>
        <end position="103"/>
    </location>
</feature>
<comment type="caution">
    <text evidence="2">The sequence shown here is derived from an EMBL/GenBank/DDBJ whole genome shotgun (WGS) entry which is preliminary data.</text>
</comment>
<feature type="compositionally biased region" description="Low complexity" evidence="1">
    <location>
        <begin position="288"/>
        <end position="312"/>
    </location>
</feature>
<evidence type="ECO:0000313" key="2">
    <source>
        <dbReference type="EMBL" id="KAK7548193.1"/>
    </source>
</evidence>
<sequence>MCYNTIRHACGTRIRRQSLSCSCGTNGGDRECSLRCGTCQQCGHGSAAIAPMTRITTTNTNAAANATETSKPDPDDAAASDAAGSASTTATTSPTASSPTAAPGMPKLFPVPGVAAAAAAAELAVASSGPAKLALSNPFRFESPDLFFEQAQSRMSICHLCVRFFIPFLESTFVRSSSFIPHSPQPTRPNLSRQIEHEHQRSHASTILFLFAASRSATQPGSCRRPCEKGGLEIPDGRTARQAERPERRNQIAPASDEMKDSGQTRTDRQTPQDARVSRSTHPHHPSTTDPDAHLATTTTAAVPPSTKAATPRHAAAISNRKQPPPPPPAVADGMDGARLPSVCSCELAWFGAELWDDWDFERMLNTSLLWKIPGRGDGDEEEESTETDSGLKMKMLKEWRS</sequence>
<feature type="region of interest" description="Disordered" evidence="1">
    <location>
        <begin position="179"/>
        <end position="199"/>
    </location>
</feature>
<feature type="compositionally biased region" description="Basic and acidic residues" evidence="1">
    <location>
        <begin position="225"/>
        <end position="250"/>
    </location>
</feature>
<feature type="region of interest" description="Disordered" evidence="1">
    <location>
        <begin position="218"/>
        <end position="334"/>
    </location>
</feature>
<reference evidence="2 3" key="1">
    <citation type="submission" date="2024-04" db="EMBL/GenBank/DDBJ databases">
        <title>Phyllosticta paracitricarpa is synonymous to the EU quarantine fungus P. citricarpa based on phylogenomic analyses.</title>
        <authorList>
            <consortium name="Lawrence Berkeley National Laboratory"/>
            <person name="Van Ingen-Buijs V.A."/>
            <person name="Van Westerhoven A.C."/>
            <person name="Haridas S."/>
            <person name="Skiadas P."/>
            <person name="Martin F."/>
            <person name="Groenewald J.Z."/>
            <person name="Crous P.W."/>
            <person name="Seidl M.F."/>
        </authorList>
    </citation>
    <scope>NUCLEOTIDE SEQUENCE [LARGE SCALE GENOMIC DNA]</scope>
    <source>
        <strain evidence="2 3">CBS 122670</strain>
    </source>
</reference>
<name>A0ABR1MFT0_9PEZI</name>
<dbReference type="Proteomes" id="UP001365128">
    <property type="component" value="Unassembled WGS sequence"/>
</dbReference>
<feature type="region of interest" description="Disordered" evidence="1">
    <location>
        <begin position="65"/>
        <end position="104"/>
    </location>
</feature>
<feature type="compositionally biased region" description="Basic and acidic residues" evidence="1">
    <location>
        <begin position="257"/>
        <end position="271"/>
    </location>
</feature>
<protein>
    <submittedName>
        <fullName evidence="2">Uncharacterized protein</fullName>
    </submittedName>
</protein>
<organism evidence="2 3">
    <name type="scientific">Phyllosticta citricarpa</name>
    <dbReference type="NCBI Taxonomy" id="55181"/>
    <lineage>
        <taxon>Eukaryota</taxon>
        <taxon>Fungi</taxon>
        <taxon>Dikarya</taxon>
        <taxon>Ascomycota</taxon>
        <taxon>Pezizomycotina</taxon>
        <taxon>Dothideomycetes</taxon>
        <taxon>Dothideomycetes incertae sedis</taxon>
        <taxon>Botryosphaeriales</taxon>
        <taxon>Phyllostictaceae</taxon>
        <taxon>Phyllosticta</taxon>
    </lineage>
</organism>
<accession>A0ABR1MFT0</accession>
<keyword evidence="3" id="KW-1185">Reference proteome</keyword>